<keyword evidence="2" id="KW-0479">Metal-binding</keyword>
<dbReference type="SUPFAM" id="SSF51338">
    <property type="entry name" value="Composite domain of metallo-dependent hydrolases"/>
    <property type="match status" value="1"/>
</dbReference>
<reference evidence="6" key="1">
    <citation type="submission" date="2018-05" db="EMBL/GenBank/DDBJ databases">
        <authorList>
            <person name="Lanie J.A."/>
            <person name="Ng W.-L."/>
            <person name="Kazmierczak K.M."/>
            <person name="Andrzejewski T.M."/>
            <person name="Davidsen T.M."/>
            <person name="Wayne K.J."/>
            <person name="Tettelin H."/>
            <person name="Glass J.I."/>
            <person name="Rusch D."/>
            <person name="Podicherti R."/>
            <person name="Tsui H.-C.T."/>
            <person name="Winkler M.E."/>
        </authorList>
    </citation>
    <scope>NUCLEOTIDE SEQUENCE</scope>
</reference>
<keyword evidence="3" id="KW-0378">Hydrolase</keyword>
<dbReference type="PANTHER" id="PTHR43668">
    <property type="entry name" value="ALLANTOINASE"/>
    <property type="match status" value="1"/>
</dbReference>
<dbReference type="PANTHER" id="PTHR43668:SF2">
    <property type="entry name" value="ALLANTOINASE"/>
    <property type="match status" value="1"/>
</dbReference>
<dbReference type="Gene3D" id="3.20.20.140">
    <property type="entry name" value="Metal-dependent hydrolases"/>
    <property type="match status" value="1"/>
</dbReference>
<accession>A0A381RHK9</accession>
<evidence type="ECO:0000256" key="1">
    <source>
        <dbReference type="ARBA" id="ARBA00001947"/>
    </source>
</evidence>
<dbReference type="InterPro" id="IPR002195">
    <property type="entry name" value="Dihydroorotase_CS"/>
</dbReference>
<dbReference type="Pfam" id="PF12890">
    <property type="entry name" value="DHOase"/>
    <property type="match status" value="1"/>
</dbReference>
<gene>
    <name evidence="6" type="ORF">METZ01_LOCUS44114</name>
</gene>
<dbReference type="InterPro" id="IPR004722">
    <property type="entry name" value="DHOase"/>
</dbReference>
<evidence type="ECO:0000259" key="5">
    <source>
        <dbReference type="Pfam" id="PF12890"/>
    </source>
</evidence>
<dbReference type="SUPFAM" id="SSF51556">
    <property type="entry name" value="Metallo-dependent hydrolases"/>
    <property type="match status" value="1"/>
</dbReference>
<dbReference type="GO" id="GO:0005737">
    <property type="term" value="C:cytoplasm"/>
    <property type="evidence" value="ECO:0007669"/>
    <property type="project" value="TreeGrafter"/>
</dbReference>
<evidence type="ECO:0000256" key="3">
    <source>
        <dbReference type="ARBA" id="ARBA00022801"/>
    </source>
</evidence>
<dbReference type="GO" id="GO:0004151">
    <property type="term" value="F:dihydroorotase activity"/>
    <property type="evidence" value="ECO:0007669"/>
    <property type="project" value="InterPro"/>
</dbReference>
<dbReference type="PROSITE" id="PS00482">
    <property type="entry name" value="DIHYDROOROTASE_1"/>
    <property type="match status" value="1"/>
</dbReference>
<evidence type="ECO:0000256" key="4">
    <source>
        <dbReference type="ARBA" id="ARBA00022975"/>
    </source>
</evidence>
<feature type="domain" description="Dihydroorotase catalytic" evidence="5">
    <location>
        <begin position="1"/>
        <end position="181"/>
    </location>
</feature>
<dbReference type="GO" id="GO:0006221">
    <property type="term" value="P:pyrimidine nucleotide biosynthetic process"/>
    <property type="evidence" value="ECO:0007669"/>
    <property type="project" value="UniProtKB-KW"/>
</dbReference>
<dbReference type="InterPro" id="IPR024403">
    <property type="entry name" value="DHOase_cat"/>
</dbReference>
<dbReference type="InterPro" id="IPR050138">
    <property type="entry name" value="DHOase/Allantoinase_Hydrolase"/>
</dbReference>
<dbReference type="PROSITE" id="PS00483">
    <property type="entry name" value="DIHYDROOROTASE_2"/>
    <property type="match status" value="1"/>
</dbReference>
<sequence length="369" mass="40117">MIDIHAHFREPGREDKETLATGARAAFSGGFTRVCVMPNTDPPLDSPEAIRFIIEKSSGLPVQILPIGSITIGQKGQELSEVGEMVKAGAVAISDDGLPVQNGQVLRNALEYAQKYGVPVINHAEDIHLRNDGVMNESSLSTRLGLPGNPDISESVMVHRDLEIADYTGGKIHIPHVSTKRSVDLIRKYKKMGVNVTAEVTPHHIGLTENKLTEYDTHTKVAPPLRSELDRKALIKGLIEGSINCIATDHAPHTIEEKEIDFIHSPCGMIGLESAFGLSHTVLTKAGASTEKVVQWFTKGPADIMGWNIIPFQIGEPAEIAIIDSKIRWTFKKSHIQSKSKNSPMIGMKFTGKVDGTISGKNTCGNLLD</sequence>
<organism evidence="6">
    <name type="scientific">marine metagenome</name>
    <dbReference type="NCBI Taxonomy" id="408172"/>
    <lineage>
        <taxon>unclassified sequences</taxon>
        <taxon>metagenomes</taxon>
        <taxon>ecological metagenomes</taxon>
    </lineage>
</organism>
<dbReference type="GO" id="GO:0006145">
    <property type="term" value="P:purine nucleobase catabolic process"/>
    <property type="evidence" value="ECO:0007669"/>
    <property type="project" value="TreeGrafter"/>
</dbReference>
<comment type="cofactor">
    <cofactor evidence="1">
        <name>Zn(2+)</name>
        <dbReference type="ChEBI" id="CHEBI:29105"/>
    </cofactor>
</comment>
<name>A0A381RHK9_9ZZZZ</name>
<dbReference type="CDD" id="cd01317">
    <property type="entry name" value="DHOase_IIa"/>
    <property type="match status" value="1"/>
</dbReference>
<dbReference type="EMBL" id="UINC01001961">
    <property type="protein sequence ID" value="SUZ91260.1"/>
    <property type="molecule type" value="Genomic_DNA"/>
</dbReference>
<dbReference type="Gene3D" id="2.30.40.10">
    <property type="entry name" value="Urease, subunit C, domain 1"/>
    <property type="match status" value="1"/>
</dbReference>
<dbReference type="InterPro" id="IPR011059">
    <property type="entry name" value="Metal-dep_hydrolase_composite"/>
</dbReference>
<keyword evidence="4" id="KW-0665">Pyrimidine biosynthesis</keyword>
<dbReference type="GO" id="GO:0046872">
    <property type="term" value="F:metal ion binding"/>
    <property type="evidence" value="ECO:0007669"/>
    <property type="project" value="UniProtKB-KW"/>
</dbReference>
<protein>
    <recommendedName>
        <fullName evidence="5">Dihydroorotase catalytic domain-containing protein</fullName>
    </recommendedName>
</protein>
<dbReference type="InterPro" id="IPR032466">
    <property type="entry name" value="Metal_Hydrolase"/>
</dbReference>
<dbReference type="GO" id="GO:0004038">
    <property type="term" value="F:allantoinase activity"/>
    <property type="evidence" value="ECO:0007669"/>
    <property type="project" value="TreeGrafter"/>
</dbReference>
<evidence type="ECO:0000313" key="6">
    <source>
        <dbReference type="EMBL" id="SUZ91260.1"/>
    </source>
</evidence>
<dbReference type="AlphaFoldDB" id="A0A381RHK9"/>
<dbReference type="NCBIfam" id="TIGR00857">
    <property type="entry name" value="pyrC_multi"/>
    <property type="match status" value="1"/>
</dbReference>
<proteinExistence type="predicted"/>
<evidence type="ECO:0000256" key="2">
    <source>
        <dbReference type="ARBA" id="ARBA00022723"/>
    </source>
</evidence>